<protein>
    <submittedName>
        <fullName evidence="4">Uncharacterized protein</fullName>
    </submittedName>
</protein>
<dbReference type="InterPro" id="IPR046541">
    <property type="entry name" value="DUF6606"/>
</dbReference>
<keyword evidence="1" id="KW-0175">Coiled coil</keyword>
<dbReference type="STRING" id="5627.A0A1C7MPU6"/>
<proteinExistence type="predicted"/>
<gene>
    <name evidence="4" type="ORF">A0H81_02000</name>
</gene>
<evidence type="ECO:0000259" key="3">
    <source>
        <dbReference type="Pfam" id="PF20255"/>
    </source>
</evidence>
<evidence type="ECO:0000256" key="1">
    <source>
        <dbReference type="SAM" id="Coils"/>
    </source>
</evidence>
<sequence>MDAQHLRYIIDHVFAPPKLPQGSDYAVTCEETLALFVLQSAIDFQSHLSADGSQRWVPMVKLLLDLRNSAEIQSLRAELIERQIANMDNGGVVAYYIRAQNAAIIIRNLSHATVFESFEVSPTSAAVMETKGKLLCSYPGPAIAISHDVINDSSFRESLANFLSRMNEDILDAAPMTQKAKSHVVEERDTSHPRYITEFLTGVLRGMGTEADVPRIRKRVGDNVLWNNVKLPWRRSPLWLVIRVALQTSLRRRSGCDDDYKSFIVFFLAKIILKALEQGLSNDLLFCMRAKMSRRLYKLGSAAPTFLECLVSEVAGKVECRMTEIWTSVQSYAVHSMSPYWKPNELNLADDTHLSLTNSCAHLSRVLTQSLPAVSTSSFQPHHSPRLTTFAQFISNDRSKLSEACQSNPHLTLADFEACVEKSLSDWLRVVVDVNSACLAVADCMDQYWGSRGIYAGNQENMSLMFLTLLELWVALDKLALRDCSLLHEYSPEIPEALFEALLLRKSSDLVRLKLAIQYLRARHRQAMRSTFTDNVDRDTFAVRFCATSKSHRQLKLRIENQAARDKEAKARELEEKNQLYSRLTQELRDTSHTYIYNRRGQLVHRGNGCACCRLEQRIQALNIDVFEWPLPENTLTADVVVFELQCPTAYNAWRTATYIFLHDMCTPPQHSASNTANASTLLANYHPLQPYWIQPRNARVVLASETRSFLSTHYRNTPIPSNEGQVCVNNGLRFRLFDCSNSSWATKAFTRCDLASHCTFTLPPGPYQCLQYAIAGTSHTSNDIIANQIDCSKDLTLHEFMSFGVLRSGPLLQWLNILRELRANILTFRREEVHALLMQAAWQVGPLSQDGDPEWHVELANVEFGFALLSELRDLLLGVEANWQEVMTVRTVIALICRLLASSSDADVVKRAFDLLREARRVSFGWLQELSKKVQESDDKEVKEFQDRVCEMAAVCRSTFDVDSRHILEMFRSAEDIMIVVECAIVLHDNRSPNDTSLPSHLKALLDRDRRAARSFEPFLREHILGDRSGLDRAISAIWSAYRPGTSWRQLQHPNERWLTSQTAASVAQTSQIVHYDLVGGELLINGKPLGRLPSNILTNPLYGLVFGSKVLDIVPGSMPGTEYATRGEIDGYQFHFGFRSGTELVIRATRGATILELVPRETFIGDLPHSFVHDHIHWQDIRTGAVELRPTIDKWNSSPKNWNIYFSPNGHSFMRREDATLVDICSRTYEMLAKRLEPLESKDRIIISCRGEQPGTTLSVDMPRFGLSFFVDKNNELQSRNMRNMVVDSDQSTGTMIGLRNQLVLRPADPITMKLALARCVLIPVGSVSFSQMDHHVSVEIDTGSDSRVQFQQYRIDDTLGRLVGNVSLANKLYKIYLHALTSHCLPDLLAGRTGTEEALHDLHSAGCWSFQSLTDVEEDLLEKIGSLTPVRKCYPEHLRVMQQTIWSNLSPLSQHHEYYSVTRAILEYADRLRVFTEDAKLSSRTSRLDSSLLERAALRNCVYYPAEFAYPPSNAADVEYHSRDQFIDTGATNESAVYNTARTVYEWPQRLNTCHEIFDKLRMWNSIAGPGTNSGLTLQYGSHWLKMDMANAWLSLYNLCRLSERLSAGIRSIRYHICITTISPPDFDSYTLSEGCEPNVGRLQRIIENATLSFEESPEATLQAMLFESTVDFGKRRYSTYKEQCRIQQSNFVQYLVGQWPCNQPGRPSASYNTRFNIVKAMNEAEAAFGSWYRNRALRDHVSQVEAILRQVHSPTPYIRNPSPHRFVPCSEHRLSSTTVISINALFTRREIVNIDSSPPNLPTISRIGQERLRGSGKIYGNNLAISQRTLQQETVDAYPEDIPFTSKYLADHYTQCKNHLDRVVGAIVRSLSPSSTLEEIMFTTCLWPRLTITSLLRSLGSLSGINLTAEWKRALIALANAVISVQRAQRLLGFALGHQRDEFFKELKNMNCDGWDPSLYPDWLLVQIDGHFIVRSIQSRRRSRNDLSNVRREYGVAAEYGRREIICDRSGYRGYIGRSNETGTVVVLKSLANSMFQMLVDRLSGLTNRRIFYMPFSRAINPDVDQVRVIQNLYEECMRVGGILVTQPDHILSFKLMAIDRQLSANDSTSRPVTDQLLES</sequence>
<reference evidence="4 5" key="1">
    <citation type="submission" date="2016-03" db="EMBL/GenBank/DDBJ databases">
        <title>Whole genome sequencing of Grifola frondosa 9006-11.</title>
        <authorList>
            <person name="Min B."/>
            <person name="Park H."/>
            <person name="Kim J.-G."/>
            <person name="Cho H."/>
            <person name="Oh Y.-L."/>
            <person name="Kong W.-S."/>
            <person name="Choi I.-G."/>
        </authorList>
    </citation>
    <scope>NUCLEOTIDE SEQUENCE [LARGE SCALE GENOMIC DNA]</scope>
    <source>
        <strain evidence="4 5">9006-11</strain>
    </source>
</reference>
<dbReference type="Pfam" id="PF12340">
    <property type="entry name" value="DUF3638"/>
    <property type="match status" value="1"/>
</dbReference>
<dbReference type="OrthoDB" id="3182339at2759"/>
<dbReference type="Pfam" id="PF20255">
    <property type="entry name" value="DUF6606"/>
    <property type="match status" value="1"/>
</dbReference>
<feature type="domain" description="DUF6606" evidence="3">
    <location>
        <begin position="9"/>
        <end position="272"/>
    </location>
</feature>
<feature type="domain" description="DUF3638" evidence="2">
    <location>
        <begin position="2028"/>
        <end position="2115"/>
    </location>
</feature>
<feature type="coiled-coil region" evidence="1">
    <location>
        <begin position="557"/>
        <end position="594"/>
    </location>
</feature>
<organism evidence="4 5">
    <name type="scientific">Grifola frondosa</name>
    <name type="common">Maitake</name>
    <name type="synonym">Polyporus frondosus</name>
    <dbReference type="NCBI Taxonomy" id="5627"/>
    <lineage>
        <taxon>Eukaryota</taxon>
        <taxon>Fungi</taxon>
        <taxon>Dikarya</taxon>
        <taxon>Basidiomycota</taxon>
        <taxon>Agaricomycotina</taxon>
        <taxon>Agaricomycetes</taxon>
        <taxon>Polyporales</taxon>
        <taxon>Grifolaceae</taxon>
        <taxon>Grifola</taxon>
    </lineage>
</organism>
<dbReference type="EMBL" id="LUGG01000002">
    <property type="protein sequence ID" value="OBZ78436.1"/>
    <property type="molecule type" value="Genomic_DNA"/>
</dbReference>
<accession>A0A1C7MPU6</accession>
<comment type="caution">
    <text evidence="4">The sequence shown here is derived from an EMBL/GenBank/DDBJ whole genome shotgun (WGS) entry which is preliminary data.</text>
</comment>
<evidence type="ECO:0000313" key="4">
    <source>
        <dbReference type="EMBL" id="OBZ78436.1"/>
    </source>
</evidence>
<evidence type="ECO:0000313" key="5">
    <source>
        <dbReference type="Proteomes" id="UP000092993"/>
    </source>
</evidence>
<name>A0A1C7MPU6_GRIFR</name>
<dbReference type="Proteomes" id="UP000092993">
    <property type="component" value="Unassembled WGS sequence"/>
</dbReference>
<dbReference type="InterPro" id="IPR022099">
    <property type="entry name" value="DUF3638"/>
</dbReference>
<dbReference type="OMA" id="FICETGM"/>
<keyword evidence="5" id="KW-1185">Reference proteome</keyword>
<evidence type="ECO:0000259" key="2">
    <source>
        <dbReference type="Pfam" id="PF12340"/>
    </source>
</evidence>